<evidence type="ECO:0000313" key="3">
    <source>
        <dbReference type="EMBL" id="MDI3319475.1"/>
    </source>
</evidence>
<comment type="caution">
    <text evidence="3">The sequence shown here is derived from an EMBL/GenBank/DDBJ whole genome shotgun (WGS) entry which is preliminary data.</text>
</comment>
<accession>A0ABT6RAA4</accession>
<dbReference type="SUPFAM" id="SSF51215">
    <property type="entry name" value="Regulatory protein AraC"/>
    <property type="match status" value="1"/>
</dbReference>
<dbReference type="RefSeq" id="WP_282333591.1">
    <property type="nucleotide sequence ID" value="NZ_JASBRG010000003.1"/>
</dbReference>
<protein>
    <submittedName>
        <fullName evidence="3">AraC family ligand binding domain-containing protein</fullName>
    </submittedName>
</protein>
<dbReference type="InterPro" id="IPR003313">
    <property type="entry name" value="AraC-bd"/>
</dbReference>
<proteinExistence type="predicted"/>
<sequence>MELSERTGISHFDNLELLQCKSTSHEFPLHYHSTFYLSIIHDGMMGENEIVAPVGALLISHPFEIHQNKLINQTAYSFTTFYISPDLFGTAAKSKTIFFKEKVIYDNSLVRSFNQLARQILLSTGVDGDVL</sequence>
<evidence type="ECO:0000313" key="4">
    <source>
        <dbReference type="Proteomes" id="UP001226434"/>
    </source>
</evidence>
<evidence type="ECO:0000256" key="1">
    <source>
        <dbReference type="ARBA" id="ARBA00023125"/>
    </source>
</evidence>
<keyword evidence="4" id="KW-1185">Reference proteome</keyword>
<dbReference type="Pfam" id="PF02311">
    <property type="entry name" value="AraC_binding"/>
    <property type="match status" value="1"/>
</dbReference>
<evidence type="ECO:0000259" key="2">
    <source>
        <dbReference type="Pfam" id="PF02311"/>
    </source>
</evidence>
<dbReference type="InterPro" id="IPR037923">
    <property type="entry name" value="HTH-like"/>
</dbReference>
<organism evidence="3 4">
    <name type="scientific">Pinibacter soli</name>
    <dbReference type="NCBI Taxonomy" id="3044211"/>
    <lineage>
        <taxon>Bacteria</taxon>
        <taxon>Pseudomonadati</taxon>
        <taxon>Bacteroidota</taxon>
        <taxon>Chitinophagia</taxon>
        <taxon>Chitinophagales</taxon>
        <taxon>Chitinophagaceae</taxon>
        <taxon>Pinibacter</taxon>
    </lineage>
</organism>
<gene>
    <name evidence="3" type="ORF">QJ048_06805</name>
</gene>
<keyword evidence="1" id="KW-0238">DNA-binding</keyword>
<reference evidence="3 4" key="1">
    <citation type="submission" date="2023-05" db="EMBL/GenBank/DDBJ databases">
        <title>Genome sequence of Pinibacter sp. MAH-24.</title>
        <authorList>
            <person name="Huq M.A."/>
        </authorList>
    </citation>
    <scope>NUCLEOTIDE SEQUENCE [LARGE SCALE GENOMIC DNA]</scope>
    <source>
        <strain evidence="3 4">MAH-24</strain>
    </source>
</reference>
<name>A0ABT6RAA4_9BACT</name>
<dbReference type="Proteomes" id="UP001226434">
    <property type="component" value="Unassembled WGS sequence"/>
</dbReference>
<dbReference type="EMBL" id="JASBRG010000003">
    <property type="protein sequence ID" value="MDI3319475.1"/>
    <property type="molecule type" value="Genomic_DNA"/>
</dbReference>
<feature type="domain" description="AraC-type arabinose-binding/dimerisation" evidence="2">
    <location>
        <begin position="22"/>
        <end position="120"/>
    </location>
</feature>